<accession>A0ABX6IIM5</accession>
<dbReference type="Pfam" id="PF09994">
    <property type="entry name" value="T6SS_Tle1-like_cat"/>
    <property type="match status" value="1"/>
</dbReference>
<name>A0ABX6IIM5_9ACTN</name>
<sequence length="417" mass="45293">MKTLVVCCDGTWKRADDVDVSNIEKIARSVAPNDRHGRPQIVYYRAGVGTGGGRIERLVGGAFGIGLDSAIVDAYRFLALNYEHGDKVYVFGFSRGAYTARSLVGLIDRIGLLTPDGVASGALPQALRLYRERPRPRVGFVPAYSGRPGWAEDAAAFRRSCHPVVPIAFLGVFDTVGALGAPGPTRRRYRFHDVRLSPQVLVARQALALAERRRAFAPCLWAVPDVTGGPRPDVVQLWFDGVHTDVGGGYENCALGDRSLAWMVTEASKNDGLHFDSERIVPHLCTLAEVPHDSLTVFYRVANLFSRCAAAFDGRLPSRPLRRYRNGWRNLAPMVDPVQPGEEGNRDPLDGRARGVLVARPAVDRMCAGGGRSWPVNPNIRAWFGEWGPDGTIPGELIAPIPALTAPGDDRAGPSAL</sequence>
<dbReference type="EMBL" id="CP045809">
    <property type="protein sequence ID" value="QHN35476.1"/>
    <property type="molecule type" value="Genomic_DNA"/>
</dbReference>
<reference evidence="2" key="1">
    <citation type="journal article" date="2021" name="Nat. Microbiol.">
        <title>Cocultivation of an ultrasmall environmental parasitic bacterium with lytic ability against bacteria associated with wastewater foams.</title>
        <authorList>
            <person name="Batinovic S."/>
            <person name="Rose J.J.A."/>
            <person name="Ratcliffe J."/>
            <person name="Seviour R.J."/>
            <person name="Petrovski S."/>
        </authorList>
    </citation>
    <scope>NUCLEOTIDE SEQUENCE</scope>
    <source>
        <strain evidence="2">CON9</strain>
    </source>
</reference>
<gene>
    <name evidence="2" type="ORF">GII31_11880</name>
</gene>
<dbReference type="PANTHER" id="PTHR33840:SF1">
    <property type="entry name" value="TLE1 PHOSPHOLIPASE DOMAIN-CONTAINING PROTEIN"/>
    <property type="match status" value="1"/>
</dbReference>
<evidence type="ECO:0000259" key="1">
    <source>
        <dbReference type="Pfam" id="PF09994"/>
    </source>
</evidence>
<proteinExistence type="predicted"/>
<dbReference type="PANTHER" id="PTHR33840">
    <property type="match status" value="1"/>
</dbReference>
<dbReference type="Proteomes" id="UP001059836">
    <property type="component" value="Chromosome"/>
</dbReference>
<organism evidence="2 3">
    <name type="scientific">Gordonia pseudamarae</name>
    <dbReference type="NCBI Taxonomy" id="2831662"/>
    <lineage>
        <taxon>Bacteria</taxon>
        <taxon>Bacillati</taxon>
        <taxon>Actinomycetota</taxon>
        <taxon>Actinomycetes</taxon>
        <taxon>Mycobacteriales</taxon>
        <taxon>Gordoniaceae</taxon>
        <taxon>Gordonia</taxon>
    </lineage>
</organism>
<feature type="domain" description="T6SS Phospholipase effector Tle1-like catalytic" evidence="1">
    <location>
        <begin position="2"/>
        <end position="266"/>
    </location>
</feature>
<keyword evidence="3" id="KW-1185">Reference proteome</keyword>
<protein>
    <submittedName>
        <fullName evidence="2">DUF2235 domain-containing protein</fullName>
    </submittedName>
</protein>
<dbReference type="InterPro" id="IPR018712">
    <property type="entry name" value="Tle1-like_cat"/>
</dbReference>
<evidence type="ECO:0000313" key="2">
    <source>
        <dbReference type="EMBL" id="QHN35476.1"/>
    </source>
</evidence>
<dbReference type="SUPFAM" id="SSF53474">
    <property type="entry name" value="alpha/beta-Hydrolases"/>
    <property type="match status" value="1"/>
</dbReference>
<dbReference type="RefSeq" id="WP_213243319.1">
    <property type="nucleotide sequence ID" value="NZ_CP045806.1"/>
</dbReference>
<evidence type="ECO:0000313" key="3">
    <source>
        <dbReference type="Proteomes" id="UP001059836"/>
    </source>
</evidence>
<dbReference type="InterPro" id="IPR029058">
    <property type="entry name" value="AB_hydrolase_fold"/>
</dbReference>